<dbReference type="AlphaFoldDB" id="A0A0E9PZS1"/>
<sequence length="28" mass="3258">MQLFTTRRNIPQQKSAIASENVKIIQQN</sequence>
<reference evidence="1" key="1">
    <citation type="submission" date="2014-11" db="EMBL/GenBank/DDBJ databases">
        <authorList>
            <person name="Amaro Gonzalez C."/>
        </authorList>
    </citation>
    <scope>NUCLEOTIDE SEQUENCE</scope>
</reference>
<evidence type="ECO:0000313" key="1">
    <source>
        <dbReference type="EMBL" id="JAH09989.1"/>
    </source>
</evidence>
<accession>A0A0E9PZS1</accession>
<protein>
    <submittedName>
        <fullName evidence="1">Uncharacterized protein</fullName>
    </submittedName>
</protein>
<reference evidence="1" key="2">
    <citation type="journal article" date="2015" name="Fish Shellfish Immunol.">
        <title>Early steps in the European eel (Anguilla anguilla)-Vibrio vulnificus interaction in the gills: Role of the RtxA13 toxin.</title>
        <authorList>
            <person name="Callol A."/>
            <person name="Pajuelo D."/>
            <person name="Ebbesson L."/>
            <person name="Teles M."/>
            <person name="MacKenzie S."/>
            <person name="Amaro C."/>
        </authorList>
    </citation>
    <scope>NUCLEOTIDE SEQUENCE</scope>
</reference>
<proteinExistence type="predicted"/>
<name>A0A0E9PZS1_ANGAN</name>
<dbReference type="EMBL" id="GBXM01098588">
    <property type="protein sequence ID" value="JAH09989.1"/>
    <property type="molecule type" value="Transcribed_RNA"/>
</dbReference>
<organism evidence="1">
    <name type="scientific">Anguilla anguilla</name>
    <name type="common">European freshwater eel</name>
    <name type="synonym">Muraena anguilla</name>
    <dbReference type="NCBI Taxonomy" id="7936"/>
    <lineage>
        <taxon>Eukaryota</taxon>
        <taxon>Metazoa</taxon>
        <taxon>Chordata</taxon>
        <taxon>Craniata</taxon>
        <taxon>Vertebrata</taxon>
        <taxon>Euteleostomi</taxon>
        <taxon>Actinopterygii</taxon>
        <taxon>Neopterygii</taxon>
        <taxon>Teleostei</taxon>
        <taxon>Anguilliformes</taxon>
        <taxon>Anguillidae</taxon>
        <taxon>Anguilla</taxon>
    </lineage>
</organism>